<dbReference type="GO" id="GO:0017004">
    <property type="term" value="P:cytochrome complex assembly"/>
    <property type="evidence" value="ECO:0007669"/>
    <property type="project" value="UniProtKB-KW"/>
</dbReference>
<keyword evidence="5" id="KW-0812">Transmembrane</keyword>
<dbReference type="Proteomes" id="UP000320623">
    <property type="component" value="Unassembled WGS sequence"/>
</dbReference>
<dbReference type="InterPro" id="IPR012340">
    <property type="entry name" value="NA-bd_OB-fold"/>
</dbReference>
<evidence type="ECO:0000256" key="5">
    <source>
        <dbReference type="SAM" id="Phobius"/>
    </source>
</evidence>
<keyword evidence="3" id="KW-0201">Cytochrome c-type biogenesis</keyword>
<dbReference type="EMBL" id="FAOO01000025">
    <property type="protein sequence ID" value="CUU08805.1"/>
    <property type="molecule type" value="Genomic_DNA"/>
</dbReference>
<reference evidence="7" key="1">
    <citation type="submission" date="2015-11" db="EMBL/GenBank/DDBJ databases">
        <authorList>
            <person name="Varghese N."/>
        </authorList>
    </citation>
    <scope>NUCLEOTIDE SEQUENCE [LARGE SCALE GENOMIC DNA]</scope>
</reference>
<protein>
    <submittedName>
        <fullName evidence="6">Cytochrome c-type biogenesis protein CcmE</fullName>
    </submittedName>
</protein>
<proteinExistence type="predicted"/>
<dbReference type="AlphaFoldDB" id="A0A0S4NCY4"/>
<name>A0A0S4NCY4_9BACT</name>
<keyword evidence="5" id="KW-1133">Transmembrane helix</keyword>
<gene>
    <name evidence="6" type="ORF">JGI1_02181</name>
</gene>
<dbReference type="RefSeq" id="WP_140945884.1">
    <property type="nucleotide sequence ID" value="NZ_FAOO01000025.1"/>
</dbReference>
<dbReference type="GO" id="GO:0020037">
    <property type="term" value="F:heme binding"/>
    <property type="evidence" value="ECO:0007669"/>
    <property type="project" value="InterPro"/>
</dbReference>
<keyword evidence="2" id="KW-0408">Iron</keyword>
<evidence type="ECO:0000256" key="4">
    <source>
        <dbReference type="ARBA" id="ARBA00023136"/>
    </source>
</evidence>
<evidence type="ECO:0000256" key="1">
    <source>
        <dbReference type="ARBA" id="ARBA00004370"/>
    </source>
</evidence>
<keyword evidence="2" id="KW-0349">Heme</keyword>
<keyword evidence="4 5" id="KW-0472">Membrane</keyword>
<dbReference type="Gene3D" id="2.40.50.140">
    <property type="entry name" value="Nucleic acid-binding proteins"/>
    <property type="match status" value="1"/>
</dbReference>
<dbReference type="OrthoDB" id="1524250at2"/>
<dbReference type="InterPro" id="IPR004329">
    <property type="entry name" value="CcmE"/>
</dbReference>
<evidence type="ECO:0000313" key="7">
    <source>
        <dbReference type="Proteomes" id="UP000320623"/>
    </source>
</evidence>
<dbReference type="GO" id="GO:0017003">
    <property type="term" value="P:protein-heme linkage"/>
    <property type="evidence" value="ECO:0007669"/>
    <property type="project" value="InterPro"/>
</dbReference>
<evidence type="ECO:0000256" key="2">
    <source>
        <dbReference type="ARBA" id="ARBA00022617"/>
    </source>
</evidence>
<dbReference type="InterPro" id="IPR036127">
    <property type="entry name" value="CcmE-like_sf"/>
</dbReference>
<keyword evidence="7" id="KW-1185">Reference proteome</keyword>
<feature type="transmembrane region" description="Helical" evidence="5">
    <location>
        <begin position="5"/>
        <end position="24"/>
    </location>
</feature>
<dbReference type="SUPFAM" id="SSF82093">
    <property type="entry name" value="Heme chaperone CcmE"/>
    <property type="match status" value="1"/>
</dbReference>
<dbReference type="STRING" id="1643428.GCA_001442855_02133"/>
<keyword evidence="2" id="KW-0479">Metal-binding</keyword>
<evidence type="ECO:0000256" key="3">
    <source>
        <dbReference type="ARBA" id="ARBA00022748"/>
    </source>
</evidence>
<sequence>MKIKIIVGSVLIAVFIIFGAYSFMESNVKYVTIEEAKKTAKKVQIVGEWVRDKESYYDARLNQFVFYLKDDNGEIVKVVHKGPRPNNFEIASHVVVKGYYKDGKFESQEILTKCPSKYQSADALKKYQN</sequence>
<comment type="subcellular location">
    <subcellularLocation>
        <location evidence="1">Membrane</location>
    </subcellularLocation>
</comment>
<accession>A0A0S4NCY4</accession>
<evidence type="ECO:0000313" key="6">
    <source>
        <dbReference type="EMBL" id="CUU08805.1"/>
    </source>
</evidence>
<dbReference type="GO" id="GO:0005886">
    <property type="term" value="C:plasma membrane"/>
    <property type="evidence" value="ECO:0007669"/>
    <property type="project" value="InterPro"/>
</dbReference>
<organism evidence="6 7">
    <name type="scientific">Candidatus Thermokryptus mobilis</name>
    <dbReference type="NCBI Taxonomy" id="1643428"/>
    <lineage>
        <taxon>Bacteria</taxon>
        <taxon>Pseudomonadati</taxon>
        <taxon>Candidatus Kryptoniota</taxon>
        <taxon>Candidatus Thermokryptus</taxon>
    </lineage>
</organism>
<dbReference type="Pfam" id="PF03100">
    <property type="entry name" value="CcmE"/>
    <property type="match status" value="1"/>
</dbReference>